<name>A0A9D1GLF0_9FIRM</name>
<evidence type="ECO:0000313" key="4">
    <source>
        <dbReference type="Proteomes" id="UP000886860"/>
    </source>
</evidence>
<feature type="signal peptide" evidence="2">
    <location>
        <begin position="1"/>
        <end position="18"/>
    </location>
</feature>
<proteinExistence type="predicted"/>
<evidence type="ECO:0000256" key="1">
    <source>
        <dbReference type="SAM" id="MobiDB-lite"/>
    </source>
</evidence>
<keyword evidence="2" id="KW-0732">Signal</keyword>
<accession>A0A9D1GLF0</accession>
<feature type="compositionally biased region" description="Low complexity" evidence="1">
    <location>
        <begin position="58"/>
        <end position="74"/>
    </location>
</feature>
<feature type="compositionally biased region" description="Basic and acidic residues" evidence="1">
    <location>
        <begin position="90"/>
        <end position="111"/>
    </location>
</feature>
<feature type="chain" id="PRO_5039611634" evidence="2">
    <location>
        <begin position="19"/>
        <end position="117"/>
    </location>
</feature>
<feature type="compositionally biased region" description="Low complexity" evidence="1">
    <location>
        <begin position="31"/>
        <end position="42"/>
    </location>
</feature>
<comment type="caution">
    <text evidence="3">The sequence shown here is derived from an EMBL/GenBank/DDBJ whole genome shotgun (WGS) entry which is preliminary data.</text>
</comment>
<evidence type="ECO:0000313" key="3">
    <source>
        <dbReference type="EMBL" id="HIT42998.1"/>
    </source>
</evidence>
<dbReference type="PROSITE" id="PS51257">
    <property type="entry name" value="PROKAR_LIPOPROTEIN"/>
    <property type="match status" value="1"/>
</dbReference>
<sequence>MKKIKALFLCLLTAVLFAAATGCSGQNNKETTGTTSAASPTTDSEMENPDTGRDESAGENSGAGSTGSTEGETGVLEGLMDDVEEGAGEIYDKGRDAVEEGRDKMEGETAARETANP</sequence>
<dbReference type="Proteomes" id="UP000886860">
    <property type="component" value="Unassembled WGS sequence"/>
</dbReference>
<organism evidence="3 4">
    <name type="scientific">Candidatus Caccovicinus merdipullorum</name>
    <dbReference type="NCBI Taxonomy" id="2840724"/>
    <lineage>
        <taxon>Bacteria</taxon>
        <taxon>Bacillati</taxon>
        <taxon>Bacillota</taxon>
        <taxon>Clostridia</taxon>
        <taxon>Eubacteriales</taxon>
        <taxon>Candidatus Caccovicinus</taxon>
    </lineage>
</organism>
<reference evidence="3" key="2">
    <citation type="journal article" date="2021" name="PeerJ">
        <title>Extensive microbial diversity within the chicken gut microbiome revealed by metagenomics and culture.</title>
        <authorList>
            <person name="Gilroy R."/>
            <person name="Ravi A."/>
            <person name="Getino M."/>
            <person name="Pursley I."/>
            <person name="Horton D.L."/>
            <person name="Alikhan N.F."/>
            <person name="Baker D."/>
            <person name="Gharbi K."/>
            <person name="Hall N."/>
            <person name="Watson M."/>
            <person name="Adriaenssens E.M."/>
            <person name="Foster-Nyarko E."/>
            <person name="Jarju S."/>
            <person name="Secka A."/>
            <person name="Antonio M."/>
            <person name="Oren A."/>
            <person name="Chaudhuri R.R."/>
            <person name="La Ragione R."/>
            <person name="Hildebrand F."/>
            <person name="Pallen M.J."/>
        </authorList>
    </citation>
    <scope>NUCLEOTIDE SEQUENCE</scope>
    <source>
        <strain evidence="3">CHK123-3438</strain>
    </source>
</reference>
<dbReference type="AlphaFoldDB" id="A0A9D1GLF0"/>
<feature type="region of interest" description="Disordered" evidence="1">
    <location>
        <begin position="22"/>
        <end position="117"/>
    </location>
</feature>
<reference evidence="3" key="1">
    <citation type="submission" date="2020-10" db="EMBL/GenBank/DDBJ databases">
        <authorList>
            <person name="Gilroy R."/>
        </authorList>
    </citation>
    <scope>NUCLEOTIDE SEQUENCE</scope>
    <source>
        <strain evidence="3">CHK123-3438</strain>
    </source>
</reference>
<dbReference type="EMBL" id="DVKS01000217">
    <property type="protein sequence ID" value="HIT42998.1"/>
    <property type="molecule type" value="Genomic_DNA"/>
</dbReference>
<evidence type="ECO:0000256" key="2">
    <source>
        <dbReference type="SAM" id="SignalP"/>
    </source>
</evidence>
<gene>
    <name evidence="3" type="ORF">IAB60_13050</name>
</gene>
<protein>
    <submittedName>
        <fullName evidence="3">Uncharacterized protein</fullName>
    </submittedName>
</protein>